<comment type="caution">
    <text evidence="1">The sequence shown here is derived from an EMBL/GenBank/DDBJ whole genome shotgun (WGS) entry which is preliminary data.</text>
</comment>
<evidence type="ECO:0000313" key="1">
    <source>
        <dbReference type="EMBL" id="OQW88824.1"/>
    </source>
</evidence>
<name>A0A1W9KW61_9BURK</name>
<reference evidence="1 2" key="1">
    <citation type="submission" date="2017-01" db="EMBL/GenBank/DDBJ databases">
        <title>Novel large sulfur bacteria in the metagenomes of groundwater-fed chemosynthetic microbial mats in the Lake Huron basin.</title>
        <authorList>
            <person name="Sharrar A.M."/>
            <person name="Flood B.E."/>
            <person name="Bailey J.V."/>
            <person name="Jones D.S."/>
            <person name="Biddanda B."/>
            <person name="Ruberg S.A."/>
            <person name="Marcus D.N."/>
            <person name="Dick G.J."/>
        </authorList>
    </citation>
    <scope>NUCLEOTIDE SEQUENCE [LARGE SCALE GENOMIC DNA]</scope>
    <source>
        <strain evidence="1">A7</strain>
    </source>
</reference>
<accession>A0A1W9KW61</accession>
<dbReference type="InterPro" id="IPR021799">
    <property type="entry name" value="PIN-like_prokaryotic"/>
</dbReference>
<sequence length="164" mass="17706">MRDSNSALVTNTTPLIAMVAAIGSLDAFRFLYGRVIVPCEVAAEVRAGGKEAFGVDVFLDAHWLDIQQADVTLQPFLKNSLDRGEASVIQTAMNLDVPLVCIDEVVGRRVARLCGLNVTGTVGVLLKAQQVGFAVSIPEALRRMREHGIWLSDNVVQFALAQGQ</sequence>
<proteinExistence type="predicted"/>
<dbReference type="Pfam" id="PF11848">
    <property type="entry name" value="DUF3368"/>
    <property type="match status" value="1"/>
</dbReference>
<evidence type="ECO:0000313" key="2">
    <source>
        <dbReference type="Proteomes" id="UP000192505"/>
    </source>
</evidence>
<organism evidence="1 2">
    <name type="scientific">Rhodoferax ferrireducens</name>
    <dbReference type="NCBI Taxonomy" id="192843"/>
    <lineage>
        <taxon>Bacteria</taxon>
        <taxon>Pseudomonadati</taxon>
        <taxon>Pseudomonadota</taxon>
        <taxon>Betaproteobacteria</taxon>
        <taxon>Burkholderiales</taxon>
        <taxon>Comamonadaceae</taxon>
        <taxon>Rhodoferax</taxon>
    </lineage>
</organism>
<gene>
    <name evidence="1" type="ORF">BWK72_07720</name>
</gene>
<dbReference type="PANTHER" id="PTHR39550">
    <property type="entry name" value="SLL0658 PROTEIN"/>
    <property type="match status" value="1"/>
</dbReference>
<dbReference type="PANTHER" id="PTHR39550:SF1">
    <property type="entry name" value="SLL0658 PROTEIN"/>
    <property type="match status" value="1"/>
</dbReference>
<dbReference type="EMBL" id="MTEI01000003">
    <property type="protein sequence ID" value="OQW88824.1"/>
    <property type="molecule type" value="Genomic_DNA"/>
</dbReference>
<protein>
    <submittedName>
        <fullName evidence="1">Toxin-antitoxin system, toxin component, PIN family protein</fullName>
    </submittedName>
</protein>
<dbReference type="Proteomes" id="UP000192505">
    <property type="component" value="Unassembled WGS sequence"/>
</dbReference>
<dbReference type="AlphaFoldDB" id="A0A1W9KW61"/>